<evidence type="ECO:0000313" key="1">
    <source>
        <dbReference type="EMBL" id="ATN94052.1"/>
    </source>
</evidence>
<proteinExistence type="predicted"/>
<gene>
    <name evidence="1" type="primary">90</name>
    <name evidence="1" type="ORF">SEA_KUMAO_90</name>
</gene>
<dbReference type="Proteomes" id="UP000229090">
    <property type="component" value="Segment"/>
</dbReference>
<keyword evidence="2" id="KW-1185">Reference proteome</keyword>
<evidence type="ECO:0000313" key="2">
    <source>
        <dbReference type="Proteomes" id="UP000229090"/>
    </source>
</evidence>
<organism evidence="1 2">
    <name type="scientific">Mycobacterium phage Kumao</name>
    <dbReference type="NCBI Taxonomy" id="2041344"/>
    <lineage>
        <taxon>Viruses</taxon>
        <taxon>Duplodnaviria</taxon>
        <taxon>Heunggongvirae</taxon>
        <taxon>Uroviricota</taxon>
        <taxon>Caudoviricetes</taxon>
        <taxon>Vilmaviridae</taxon>
        <taxon>Kumaovirus</taxon>
        <taxon>Kumaovirus kumao</taxon>
    </lineage>
</organism>
<protein>
    <submittedName>
        <fullName evidence="1">Uncharacterized protein</fullName>
    </submittedName>
</protein>
<dbReference type="KEGG" id="vg:63210193"/>
<dbReference type="RefSeq" id="YP_010013579.1">
    <property type="nucleotide sequence ID" value="NC_053512.1"/>
</dbReference>
<reference evidence="2" key="1">
    <citation type="submission" date="2017-09" db="EMBL/GenBank/DDBJ databases">
        <authorList>
            <person name="Ehlers B."/>
            <person name="Leendertz F.H."/>
        </authorList>
    </citation>
    <scope>NUCLEOTIDE SEQUENCE [LARGE SCALE GENOMIC DNA]</scope>
</reference>
<accession>A0A2D1GPT5</accession>
<dbReference type="EMBL" id="MG009575">
    <property type="protein sequence ID" value="ATN94052.1"/>
    <property type="molecule type" value="Genomic_DNA"/>
</dbReference>
<sequence length="125" mass="15011">MSKILVVSHDPRTIPSEALWWRKRLYPCREYPNYYYVMRADVPGWAYSVEYFDGRNDWTFPYKVKVSENLNIDRFRNPEAPRIRDYKIDILDVVPPLSDPLGYWEPITQPGDFQHPEDTLVWLQS</sequence>
<dbReference type="GeneID" id="63210193"/>
<name>A0A2D1GPT5_9CAUD</name>